<comment type="caution">
    <text evidence="1">The sequence shown here is derived from an EMBL/GenBank/DDBJ whole genome shotgun (WGS) entry which is preliminary data.</text>
</comment>
<name>A0ACC1HT54_9FUNG</name>
<dbReference type="Proteomes" id="UP001145114">
    <property type="component" value="Unassembled WGS sequence"/>
</dbReference>
<gene>
    <name evidence="1" type="ORF">EV182_001429</name>
</gene>
<evidence type="ECO:0000313" key="2">
    <source>
        <dbReference type="Proteomes" id="UP001145114"/>
    </source>
</evidence>
<organism evidence="1 2">
    <name type="scientific">Spiromyces aspiralis</name>
    <dbReference type="NCBI Taxonomy" id="68401"/>
    <lineage>
        <taxon>Eukaryota</taxon>
        <taxon>Fungi</taxon>
        <taxon>Fungi incertae sedis</taxon>
        <taxon>Zoopagomycota</taxon>
        <taxon>Kickxellomycotina</taxon>
        <taxon>Kickxellomycetes</taxon>
        <taxon>Kickxellales</taxon>
        <taxon>Kickxellaceae</taxon>
        <taxon>Spiromyces</taxon>
    </lineage>
</organism>
<reference evidence="1" key="1">
    <citation type="submission" date="2022-06" db="EMBL/GenBank/DDBJ databases">
        <title>Phylogenomic reconstructions and comparative analyses of Kickxellomycotina fungi.</title>
        <authorList>
            <person name="Reynolds N.K."/>
            <person name="Stajich J.E."/>
            <person name="Barry K."/>
            <person name="Grigoriev I.V."/>
            <person name="Crous P."/>
            <person name="Smith M.E."/>
        </authorList>
    </citation>
    <scope>NUCLEOTIDE SEQUENCE</scope>
    <source>
        <strain evidence="1">RSA 2271</strain>
    </source>
</reference>
<keyword evidence="2" id="KW-1185">Reference proteome</keyword>
<accession>A0ACC1HT54</accession>
<protein>
    <submittedName>
        <fullName evidence="1">Uncharacterized protein</fullName>
    </submittedName>
</protein>
<proteinExistence type="predicted"/>
<sequence>MSGATGYKVLVVGNGAREHALAWALAKSSKVEKVYVAPGNGGTDGFSTKIKNVDIGYSPKDFEALASFAKAHEIDLVVPGPEQPLVDGIADVLKKHGVPCFGPSRKAARVEGSKAFSKDFMQRHNIPTARYQNFVNYDAALNYIKSIDHNVVIKASGLAAGKGVLIPQNKQEAIEALQSVMVDKQFGQAGEEVVIEELLEGQEISVLSISDGYTVVSFPAAQDHKRAYDNDQGPNTGGMGAYSPAPIATSAIMKTIHDTVLQPSIDGMRKEGFPFIGCLFTGFMLTSDGPKVLEYNCRFGDPETAVVLPLLSDSCHLVDILLAAVEGCLDAVPVSFKDGYAATVVMASEGYPGSYPKGRTIEFQSVPANVTVFHAGTKKEGPLVVTSGGRVLTVTGTSDSLQGAIDAAYQGVATVNFEGGFYRGDIGAKAIAYLAQEAQGAKHHGITYSDAGVDIDAGNRLVDLIKPIVKSTRRPGADSTIGGFGGVFDLKGLGFKDPLLVSATDGVGTKLKIAHELRVHDTVGIDLVAMQVNDIIVQGAEPLYFLDYYACGHLDVEAARDFIAGVAEGCRQAGCALIGGETAEMPGLYVPGDYDVAGFAVGAVERENLLPQIAKIHVGDALVGLASSGVHSNGFSLVRKVVSNAGLTMKSPCPWNPATTVGQELLTPTRIYVKPLLPLVRDGEIKAMAHITGGGFIDNIPRVLPNDLAVEIDLTAWQLPRVFQWIKASGNVQAVEMARTFNCGVGMILIVDQQRADAVVAALKAEGESAFVIGKVTSNKGEQVVLKGIETW</sequence>
<evidence type="ECO:0000313" key="1">
    <source>
        <dbReference type="EMBL" id="KAJ1679738.1"/>
    </source>
</evidence>
<dbReference type="EMBL" id="JAMZIH010000205">
    <property type="protein sequence ID" value="KAJ1679738.1"/>
    <property type="molecule type" value="Genomic_DNA"/>
</dbReference>